<sequence>MGCYYFDPLRRNAVLPHQARQVCFSALIRCAAREGPQAIEDALSFFERRLKNEQDNVRTAVLQHMSTVVPLLSWRASHVKSFKQLLTFSLQAKGSSSASLHAWRGLMEVQPLSRLDTFRVSHALWLTVTGAACLWCGIPRGRGAACPAGRAKQFTSQFHVLLRWCVDGLYMIISYILVGGLEQFLFSICWE</sequence>
<organism evidence="1">
    <name type="scientific">Cladocopium goreaui</name>
    <dbReference type="NCBI Taxonomy" id="2562237"/>
    <lineage>
        <taxon>Eukaryota</taxon>
        <taxon>Sar</taxon>
        <taxon>Alveolata</taxon>
        <taxon>Dinophyceae</taxon>
        <taxon>Suessiales</taxon>
        <taxon>Symbiodiniaceae</taxon>
        <taxon>Cladocopium</taxon>
    </lineage>
</organism>
<dbReference type="EMBL" id="CAMXCT010004574">
    <property type="protein sequence ID" value="CAI4009619.1"/>
    <property type="molecule type" value="Genomic_DNA"/>
</dbReference>
<reference evidence="1" key="1">
    <citation type="submission" date="2022-10" db="EMBL/GenBank/DDBJ databases">
        <authorList>
            <person name="Chen Y."/>
            <person name="Dougan E. K."/>
            <person name="Chan C."/>
            <person name="Rhodes N."/>
            <person name="Thang M."/>
        </authorList>
    </citation>
    <scope>NUCLEOTIDE SEQUENCE</scope>
</reference>
<reference evidence="2" key="2">
    <citation type="submission" date="2024-04" db="EMBL/GenBank/DDBJ databases">
        <authorList>
            <person name="Chen Y."/>
            <person name="Shah S."/>
            <person name="Dougan E. K."/>
            <person name="Thang M."/>
            <person name="Chan C."/>
        </authorList>
    </citation>
    <scope>NUCLEOTIDE SEQUENCE [LARGE SCALE GENOMIC DNA]</scope>
</reference>
<gene>
    <name evidence="1" type="ORF">C1SCF055_LOCUS34963</name>
</gene>
<name>A0A9P1DIL1_9DINO</name>
<evidence type="ECO:0000313" key="3">
    <source>
        <dbReference type="Proteomes" id="UP001152797"/>
    </source>
</evidence>
<protein>
    <submittedName>
        <fullName evidence="1">Uncharacterized protein</fullName>
    </submittedName>
</protein>
<comment type="caution">
    <text evidence="1">The sequence shown here is derived from an EMBL/GenBank/DDBJ whole genome shotgun (WGS) entry which is preliminary data.</text>
</comment>
<dbReference type="EMBL" id="CAMXCT030004574">
    <property type="protein sequence ID" value="CAL4796931.1"/>
    <property type="molecule type" value="Genomic_DNA"/>
</dbReference>
<keyword evidence="3" id="KW-1185">Reference proteome</keyword>
<dbReference type="AlphaFoldDB" id="A0A9P1DIL1"/>
<evidence type="ECO:0000313" key="1">
    <source>
        <dbReference type="EMBL" id="CAI4009619.1"/>
    </source>
</evidence>
<dbReference type="Proteomes" id="UP001152797">
    <property type="component" value="Unassembled WGS sequence"/>
</dbReference>
<dbReference type="OrthoDB" id="439525at2759"/>
<proteinExistence type="predicted"/>
<evidence type="ECO:0000313" key="2">
    <source>
        <dbReference type="EMBL" id="CAL1162994.1"/>
    </source>
</evidence>
<dbReference type="EMBL" id="CAMXCT020004574">
    <property type="protein sequence ID" value="CAL1162994.1"/>
    <property type="molecule type" value="Genomic_DNA"/>
</dbReference>
<accession>A0A9P1DIL1</accession>